<feature type="region of interest" description="Disordered" evidence="1">
    <location>
        <begin position="1"/>
        <end position="190"/>
    </location>
</feature>
<dbReference type="InterPro" id="IPR016095">
    <property type="entry name" value="Ribosomal_uL1_3-a/b-sand"/>
</dbReference>
<evidence type="ECO:0000313" key="2">
    <source>
        <dbReference type="EnsemblMetazoa" id="SCAU005465-PA"/>
    </source>
</evidence>
<dbReference type="AlphaFoldDB" id="A0A1I8P796"/>
<dbReference type="Pfam" id="PF00687">
    <property type="entry name" value="Ribosomal_L1"/>
    <property type="match status" value="1"/>
</dbReference>
<proteinExistence type="predicted"/>
<dbReference type="Gene3D" id="3.40.50.790">
    <property type="match status" value="1"/>
</dbReference>
<dbReference type="STRING" id="35570.A0A1I8P796"/>
<reference evidence="2" key="1">
    <citation type="submission" date="2020-05" db="UniProtKB">
        <authorList>
            <consortium name="EnsemblMetazoa"/>
        </authorList>
    </citation>
    <scope>IDENTIFICATION</scope>
    <source>
        <strain evidence="2">USDA</strain>
    </source>
</reference>
<dbReference type="VEuPathDB" id="VectorBase:SCAU005465"/>
<dbReference type="OrthoDB" id="10251727at2759"/>
<feature type="compositionally biased region" description="Polar residues" evidence="1">
    <location>
        <begin position="113"/>
        <end position="132"/>
    </location>
</feature>
<dbReference type="Gene3D" id="3.30.190.20">
    <property type="match status" value="1"/>
</dbReference>
<dbReference type="KEGG" id="scac:106090783"/>
<dbReference type="Proteomes" id="UP000095300">
    <property type="component" value="Unassembled WGS sequence"/>
</dbReference>
<dbReference type="InterPro" id="IPR023674">
    <property type="entry name" value="Ribosomal_uL1-like"/>
</dbReference>
<dbReference type="SUPFAM" id="SSF56808">
    <property type="entry name" value="Ribosomal protein L1"/>
    <property type="match status" value="1"/>
</dbReference>
<evidence type="ECO:0008006" key="4">
    <source>
        <dbReference type="Google" id="ProtNLM"/>
    </source>
</evidence>
<dbReference type="InterPro" id="IPR028364">
    <property type="entry name" value="Ribosomal_uL1/biogenesis"/>
</dbReference>
<name>A0A1I8P796_STOCA</name>
<feature type="compositionally biased region" description="Acidic residues" evidence="1">
    <location>
        <begin position="530"/>
        <end position="580"/>
    </location>
</feature>
<keyword evidence="3" id="KW-1185">Reference proteome</keyword>
<feature type="region of interest" description="Disordered" evidence="1">
    <location>
        <begin position="512"/>
        <end position="580"/>
    </location>
</feature>
<dbReference type="EnsemblMetazoa" id="SCAU005465-RA">
    <property type="protein sequence ID" value="SCAU005465-PA"/>
    <property type="gene ID" value="SCAU005465"/>
</dbReference>
<sequence>MVKVQKPLPKSIAPSSKTANKAANGIKKEKPGKDVNVKAKKAKAKLMEQVAQEKQLSQTKSMKKDVAKEQKNAKKNKEIIKQQKPIVSQPTAHTEKAQKAEVGKEKKKFPPTQAKSQEMVSKQTNSESKPPHTQSSKKQKNKQNKANQKPKQTQDMANKPELKSQIQAGKQQKKKKPQPKTNKVPKVPSVQFEPMPFDEEQFNKIVNLENIKKVAKALKKLVEKEVSEKKTSIFSDYRYFLNVSSYKIPNCPKRMVKLNVKHSLVDPKDDDVVIIVPDLQRGAKMDHEPTVQHYEDLFREAGVSNLKIVPFNQLRKECTTYEAKRKFANTYDYFLCDGRIVGHVVGFCGKNFQKPRTTFHAVGLTDPKTYKKEIERALKRTAYKQIQKGDLVSIPVGNHRYSIEHLAENVQMVVEQLKTLYPGGLGNIRQMNMKIDITGTSSLPLYVNLAGAPAETPNVVGSREQRMLKLKKEANDVLEQFNLSKSGEFVKLDRTQVERKRQIKQARQVLIAVDAENEETPSKKAKKDNEEEDSDNGEAAEEDEVEEAEGDDEDQDGEDDDSNDDEEDEGDDDDDDEDDE</sequence>
<evidence type="ECO:0000313" key="3">
    <source>
        <dbReference type="Proteomes" id="UP000095300"/>
    </source>
</evidence>
<feature type="compositionally biased region" description="Basic and acidic residues" evidence="1">
    <location>
        <begin position="62"/>
        <end position="81"/>
    </location>
</feature>
<protein>
    <recommendedName>
        <fullName evidence="4">Ribosomal L1 domain-containing protein CG13096</fullName>
    </recommendedName>
</protein>
<evidence type="ECO:0000256" key="1">
    <source>
        <dbReference type="SAM" id="MobiDB-lite"/>
    </source>
</evidence>
<dbReference type="CDD" id="cd00403">
    <property type="entry name" value="Ribosomal_L1"/>
    <property type="match status" value="1"/>
</dbReference>
<gene>
    <name evidence="2" type="primary">106090783</name>
</gene>
<organism evidence="2 3">
    <name type="scientific">Stomoxys calcitrans</name>
    <name type="common">Stable fly</name>
    <name type="synonym">Conops calcitrans</name>
    <dbReference type="NCBI Taxonomy" id="35570"/>
    <lineage>
        <taxon>Eukaryota</taxon>
        <taxon>Metazoa</taxon>
        <taxon>Ecdysozoa</taxon>
        <taxon>Arthropoda</taxon>
        <taxon>Hexapoda</taxon>
        <taxon>Insecta</taxon>
        <taxon>Pterygota</taxon>
        <taxon>Neoptera</taxon>
        <taxon>Endopterygota</taxon>
        <taxon>Diptera</taxon>
        <taxon>Brachycera</taxon>
        <taxon>Muscomorpha</taxon>
        <taxon>Muscoidea</taxon>
        <taxon>Muscidae</taxon>
        <taxon>Stomoxys</taxon>
    </lineage>
</organism>
<feature type="compositionally biased region" description="Basic and acidic residues" evidence="1">
    <location>
        <begin position="93"/>
        <end position="104"/>
    </location>
</feature>
<feature type="compositionally biased region" description="Basic and acidic residues" evidence="1">
    <location>
        <begin position="26"/>
        <end position="37"/>
    </location>
</feature>
<accession>A0A1I8P796</accession>
<feature type="compositionally biased region" description="Low complexity" evidence="1">
    <location>
        <begin position="144"/>
        <end position="154"/>
    </location>
</feature>